<feature type="domain" description="AIR12 DOMON" evidence="1">
    <location>
        <begin position="369"/>
        <end position="431"/>
    </location>
</feature>
<reference evidence="2 3" key="1">
    <citation type="submission" date="2021-02" db="EMBL/GenBank/DDBJ databases">
        <title>Plant Genome Project.</title>
        <authorList>
            <person name="Zhang R.-G."/>
        </authorList>
    </citation>
    <scope>NUCLEOTIDE SEQUENCE [LARGE SCALE GENOMIC DNA]</scope>
    <source>
        <tissue evidence="2">Leaves</tissue>
    </source>
</reference>
<dbReference type="InterPro" id="IPR045265">
    <property type="entry name" value="AIR12_DOMON"/>
</dbReference>
<dbReference type="Pfam" id="PF04526">
    <property type="entry name" value="DUF568"/>
    <property type="match status" value="1"/>
</dbReference>
<dbReference type="Proteomes" id="UP000827721">
    <property type="component" value="Unassembled WGS sequence"/>
</dbReference>
<gene>
    <name evidence="2" type="ORF">JRO89_XS02G0227600</name>
</gene>
<dbReference type="PANTHER" id="PTHR47481">
    <property type="match status" value="1"/>
</dbReference>
<protein>
    <recommendedName>
        <fullName evidence="1">AIR12 DOMON domain-containing protein</fullName>
    </recommendedName>
</protein>
<proteinExistence type="predicted"/>
<accession>A0ABQ8IGM0</accession>
<dbReference type="Pfam" id="PF14223">
    <property type="entry name" value="Retrotran_gag_2"/>
    <property type="match status" value="1"/>
</dbReference>
<evidence type="ECO:0000259" key="1">
    <source>
        <dbReference type="Pfam" id="PF04526"/>
    </source>
</evidence>
<evidence type="ECO:0000313" key="2">
    <source>
        <dbReference type="EMBL" id="KAH7575826.1"/>
    </source>
</evidence>
<dbReference type="EMBL" id="JAFEMO010000002">
    <property type="protein sequence ID" value="KAH7575826.1"/>
    <property type="molecule type" value="Genomic_DNA"/>
</dbReference>
<organism evidence="2 3">
    <name type="scientific">Xanthoceras sorbifolium</name>
    <dbReference type="NCBI Taxonomy" id="99658"/>
    <lineage>
        <taxon>Eukaryota</taxon>
        <taxon>Viridiplantae</taxon>
        <taxon>Streptophyta</taxon>
        <taxon>Embryophyta</taxon>
        <taxon>Tracheophyta</taxon>
        <taxon>Spermatophyta</taxon>
        <taxon>Magnoliopsida</taxon>
        <taxon>eudicotyledons</taxon>
        <taxon>Gunneridae</taxon>
        <taxon>Pentapetalae</taxon>
        <taxon>rosids</taxon>
        <taxon>malvids</taxon>
        <taxon>Sapindales</taxon>
        <taxon>Sapindaceae</taxon>
        <taxon>Xanthoceroideae</taxon>
        <taxon>Xanthoceras</taxon>
    </lineage>
</organism>
<evidence type="ECO:0000313" key="3">
    <source>
        <dbReference type="Proteomes" id="UP000827721"/>
    </source>
</evidence>
<name>A0ABQ8IGM0_9ROSI</name>
<sequence>MTSSSLNVRNFVTLKLTQSNYPLWREHVLELAESQDLVGHLTNETPIPTKYTTSDSNTTETGNITPQLTTEFVAWQKSDRLLRGWIIGTLSEKALRLVIGLDTALAVWEALKDAYAQDSQEREFTLRQQLTYLHKDDNKTIGDHIRIFKGLCNNLAAIEKPIPDKENVLDSKHNSFKTKIKAMTTTTRRTTYDSSGARSVSSDSIIMGDTSSIPIIGTKNKISANNREKKGDLYVLSDVPEAHFSYRFKSGTADIWLQHSGHLQASAIQFSGIFDKIHCDLWGSAPVLSIGKFKFYACLVDDFSKYYLSDFMPLYSGANSDLGVLNSFLHWNYHQTTGTVEIAYRHASMESAKRWVAWAVNPPGKEWSVLKLLISAEFANNEMIIYATFVLPKNVTTVNHVWQDGPVNEDYSLGMHALTSENLRSMATLDFLSGQIVATKEEYGCSTLLFKKTSDFDIFDPCYSWRLKHGKLGHSDANRSNDR</sequence>
<keyword evidence="3" id="KW-1185">Reference proteome</keyword>
<comment type="caution">
    <text evidence="2">The sequence shown here is derived from an EMBL/GenBank/DDBJ whole genome shotgun (WGS) entry which is preliminary data.</text>
</comment>
<dbReference type="PANTHER" id="PTHR47481:SF2">
    <property type="entry name" value="RETROTRANSPOSON GAG DOMAIN-CONTAINING PROTEIN"/>
    <property type="match status" value="1"/>
</dbReference>